<sequence length="152" mass="16261">MTSSPQTTPPPPSLMNLPEGLTPDSIDTLTILSSILARLQTPSGTSNLTASTAGSPPAATPAQLSTEGPLTTKDIPAATDGLKHNLQKARVLVKDLPDVERSIKEQEAEIRGLEEKIRAQKGILEQLMGVGVSIKRDREQREKDRGADVMET</sequence>
<dbReference type="InParanoid" id="A0A218YTC8"/>
<organism evidence="12 13">
    <name type="scientific">Diplocarpon coronariae</name>
    <dbReference type="NCBI Taxonomy" id="2795749"/>
    <lineage>
        <taxon>Eukaryota</taxon>
        <taxon>Fungi</taxon>
        <taxon>Dikarya</taxon>
        <taxon>Ascomycota</taxon>
        <taxon>Pezizomycotina</taxon>
        <taxon>Leotiomycetes</taxon>
        <taxon>Helotiales</taxon>
        <taxon>Drepanopezizaceae</taxon>
        <taxon>Diplocarpon</taxon>
    </lineage>
</organism>
<keyword evidence="13" id="KW-1185">Reference proteome</keyword>
<feature type="region of interest" description="Disordered" evidence="11">
    <location>
        <begin position="1"/>
        <end position="22"/>
    </location>
</feature>
<evidence type="ECO:0000256" key="6">
    <source>
        <dbReference type="ARBA" id="ARBA00023163"/>
    </source>
</evidence>
<evidence type="ECO:0000256" key="2">
    <source>
        <dbReference type="ARBA" id="ARBA00008089"/>
    </source>
</evidence>
<comment type="function">
    <text evidence="8 9">Component of the Mediator complex, a coactivator involved in the regulated transcription of nearly all RNA polymerase II-dependent genes. Mediator functions as a bridge to convey information from gene-specific regulatory proteins to the basal RNA polymerase II transcription machinery. Mediator is recruited to promoters by direct interactions with regulatory proteins and serves as a scaffold for the assembly of a functional preinitiation complex with RNA polymerase II and the general transcription factors.</text>
</comment>
<dbReference type="Pfam" id="PF07544">
    <property type="entry name" value="Med9"/>
    <property type="match status" value="1"/>
</dbReference>
<dbReference type="EMBL" id="MZNU01000415">
    <property type="protein sequence ID" value="OWO97965.1"/>
    <property type="molecule type" value="Genomic_DNA"/>
</dbReference>
<evidence type="ECO:0000256" key="10">
    <source>
        <dbReference type="SAM" id="Coils"/>
    </source>
</evidence>
<feature type="coiled-coil region" evidence="10">
    <location>
        <begin position="96"/>
        <end position="123"/>
    </location>
</feature>
<accession>A0A218YTC8</accession>
<evidence type="ECO:0000256" key="11">
    <source>
        <dbReference type="SAM" id="MobiDB-lite"/>
    </source>
</evidence>
<dbReference type="Proteomes" id="UP000242519">
    <property type="component" value="Unassembled WGS sequence"/>
</dbReference>
<keyword evidence="6 9" id="KW-0804">Transcription</keyword>
<dbReference type="STRING" id="503106.A0A218YTC8"/>
<dbReference type="AlphaFoldDB" id="A0A218YTC8"/>
<evidence type="ECO:0000313" key="13">
    <source>
        <dbReference type="Proteomes" id="UP000242519"/>
    </source>
</evidence>
<comment type="caution">
    <text evidence="12">The sequence shown here is derived from an EMBL/GenBank/DDBJ whole genome shotgun (WGS) entry which is preliminary data.</text>
</comment>
<dbReference type="GO" id="GO:0016592">
    <property type="term" value="C:mediator complex"/>
    <property type="evidence" value="ECO:0007669"/>
    <property type="project" value="InterPro"/>
</dbReference>
<dbReference type="InterPro" id="IPR011425">
    <property type="entry name" value="Med9"/>
</dbReference>
<evidence type="ECO:0000313" key="12">
    <source>
        <dbReference type="EMBL" id="OWO97965.1"/>
    </source>
</evidence>
<gene>
    <name evidence="9" type="primary">MED9</name>
    <name evidence="12" type="ORF">B2J93_3763</name>
</gene>
<keyword evidence="7 9" id="KW-0539">Nucleus</keyword>
<keyword evidence="5 9" id="KW-0010">Activator</keyword>
<feature type="region of interest" description="Disordered" evidence="11">
    <location>
        <begin position="43"/>
        <end position="77"/>
    </location>
</feature>
<feature type="compositionally biased region" description="Low complexity" evidence="11">
    <location>
        <begin position="49"/>
        <end position="62"/>
    </location>
</feature>
<dbReference type="GO" id="GO:0003712">
    <property type="term" value="F:transcription coregulator activity"/>
    <property type="evidence" value="ECO:0007669"/>
    <property type="project" value="InterPro"/>
</dbReference>
<dbReference type="GO" id="GO:0006357">
    <property type="term" value="P:regulation of transcription by RNA polymerase II"/>
    <property type="evidence" value="ECO:0007669"/>
    <property type="project" value="InterPro"/>
</dbReference>
<evidence type="ECO:0000256" key="1">
    <source>
        <dbReference type="ARBA" id="ARBA00004123"/>
    </source>
</evidence>
<evidence type="ECO:0000256" key="4">
    <source>
        <dbReference type="ARBA" id="ARBA00023015"/>
    </source>
</evidence>
<evidence type="ECO:0000256" key="9">
    <source>
        <dbReference type="RuleBase" id="RU364145"/>
    </source>
</evidence>
<evidence type="ECO:0000256" key="5">
    <source>
        <dbReference type="ARBA" id="ARBA00023159"/>
    </source>
</evidence>
<name>A0A218YTC8_9HELO</name>
<dbReference type="SUPFAM" id="SSF140718">
    <property type="entry name" value="Mediator hinge subcomplex-like"/>
    <property type="match status" value="1"/>
</dbReference>
<protein>
    <recommendedName>
        <fullName evidence="9">Mediator of RNA polymerase II transcription subunit 9</fullName>
    </recommendedName>
    <alternativeName>
        <fullName evidence="9">Mediator complex subunit 9</fullName>
    </alternativeName>
</protein>
<keyword evidence="4 9" id="KW-0805">Transcription regulation</keyword>
<evidence type="ECO:0000256" key="8">
    <source>
        <dbReference type="ARBA" id="ARBA00025687"/>
    </source>
</evidence>
<dbReference type="InterPro" id="IPR037212">
    <property type="entry name" value="Med7/Med21-like"/>
</dbReference>
<dbReference type="OrthoDB" id="5414694at2759"/>
<comment type="subunit">
    <text evidence="3 9">Component of the Mediator complex.</text>
</comment>
<keyword evidence="10" id="KW-0175">Coiled coil</keyword>
<proteinExistence type="inferred from homology"/>
<comment type="similarity">
    <text evidence="2 9">Belongs to the Mediator complex subunit 9 family.</text>
</comment>
<reference evidence="12 13" key="1">
    <citation type="submission" date="2017-04" db="EMBL/GenBank/DDBJ databases">
        <title>Draft genome sequence of Marssonina coronaria NL1: causal agent of apple blotch.</title>
        <authorList>
            <person name="Cheng Q."/>
        </authorList>
    </citation>
    <scope>NUCLEOTIDE SEQUENCE [LARGE SCALE GENOMIC DNA]</scope>
    <source>
        <strain evidence="12 13">NL1</strain>
    </source>
</reference>
<evidence type="ECO:0000256" key="7">
    <source>
        <dbReference type="ARBA" id="ARBA00023242"/>
    </source>
</evidence>
<evidence type="ECO:0000256" key="3">
    <source>
        <dbReference type="ARBA" id="ARBA00011837"/>
    </source>
</evidence>
<dbReference type="Gene3D" id="6.10.280.10">
    <property type="entry name" value="Mediator complex, subunit Med21"/>
    <property type="match status" value="1"/>
</dbReference>
<comment type="subcellular location">
    <subcellularLocation>
        <location evidence="1 9">Nucleus</location>
    </subcellularLocation>
</comment>